<organism evidence="1 2">
    <name type="scientific">Bremia lactucae</name>
    <name type="common">Lettuce downy mildew</name>
    <dbReference type="NCBI Taxonomy" id="4779"/>
    <lineage>
        <taxon>Eukaryota</taxon>
        <taxon>Sar</taxon>
        <taxon>Stramenopiles</taxon>
        <taxon>Oomycota</taxon>
        <taxon>Peronosporomycetes</taxon>
        <taxon>Peronosporales</taxon>
        <taxon>Peronosporaceae</taxon>
        <taxon>Bremia</taxon>
    </lineage>
</organism>
<name>A0A976IB65_BRELC</name>
<keyword evidence="2" id="KW-1185">Reference proteome</keyword>
<accession>A0A976IB65</accession>
<dbReference type="AlphaFoldDB" id="A0A976IB65"/>
<dbReference type="EMBL" id="SHOA02000220">
    <property type="protein sequence ID" value="TDH65191.1"/>
    <property type="molecule type" value="Genomic_DNA"/>
</dbReference>
<dbReference type="RefSeq" id="XP_067814690.1">
    <property type="nucleotide sequence ID" value="XM_067967090.1"/>
</dbReference>
<evidence type="ECO:0000313" key="2">
    <source>
        <dbReference type="Proteomes" id="UP000294530"/>
    </source>
</evidence>
<dbReference type="Proteomes" id="UP000294530">
    <property type="component" value="Unassembled WGS sequence"/>
</dbReference>
<comment type="caution">
    <text evidence="1">The sequence shown here is derived from an EMBL/GenBank/DDBJ whole genome shotgun (WGS) entry which is preliminary data.</text>
</comment>
<proteinExistence type="predicted"/>
<reference evidence="1 2" key="1">
    <citation type="journal article" date="2021" name="Genome Biol.">
        <title>AFLAP: assembly-free linkage analysis pipeline using k-mers from genome sequencing data.</title>
        <authorList>
            <person name="Fletcher K."/>
            <person name="Zhang L."/>
            <person name="Gil J."/>
            <person name="Han R."/>
            <person name="Cavanaugh K."/>
            <person name="Michelmore R."/>
        </authorList>
    </citation>
    <scope>NUCLEOTIDE SEQUENCE [LARGE SCALE GENOMIC DNA]</scope>
    <source>
        <strain evidence="1 2">SF5</strain>
    </source>
</reference>
<dbReference type="KEGG" id="blac:94352761"/>
<gene>
    <name evidence="1" type="ORF">CCR75_009043</name>
</gene>
<dbReference type="GeneID" id="94352761"/>
<protein>
    <submittedName>
        <fullName evidence="1">Uncharacterized protein</fullName>
    </submittedName>
</protein>
<evidence type="ECO:0000313" key="1">
    <source>
        <dbReference type="EMBL" id="TDH65191.1"/>
    </source>
</evidence>
<sequence length="104" mass="11686">MTAKIYQNSAVSSGQLKNREYGPHHVNFLRPDVSGSGIASYGSQTNAVGVSVCISAVFCQALHRMRGAELHYATNMPDLRVPNRWWEPVQYMAQPLCHRISLRR</sequence>